<accession>A0A0M3JSH5</accession>
<organism evidence="7">
    <name type="scientific">Anisakis simplex</name>
    <name type="common">Herring worm</name>
    <dbReference type="NCBI Taxonomy" id="6269"/>
    <lineage>
        <taxon>Eukaryota</taxon>
        <taxon>Metazoa</taxon>
        <taxon>Ecdysozoa</taxon>
        <taxon>Nematoda</taxon>
        <taxon>Chromadorea</taxon>
        <taxon>Rhabditida</taxon>
        <taxon>Spirurina</taxon>
        <taxon>Ascaridomorpha</taxon>
        <taxon>Ascaridoidea</taxon>
        <taxon>Anisakidae</taxon>
        <taxon>Anisakis</taxon>
        <taxon>Anisakis simplex complex</taxon>
    </lineage>
</organism>
<evidence type="ECO:0000313" key="5">
    <source>
        <dbReference type="EMBL" id="VDK43069.1"/>
    </source>
</evidence>
<keyword evidence="1" id="KW-1133">Transmembrane helix</keyword>
<protein>
    <submittedName>
        <fullName evidence="7">Protein kinase domain-containing protein</fullName>
    </submittedName>
</protein>
<dbReference type="InterPro" id="IPR058831">
    <property type="entry name" value="LolA-like_dom_2nd"/>
</dbReference>
<feature type="domain" description="LolA-like" evidence="2">
    <location>
        <begin position="19"/>
        <end position="163"/>
    </location>
</feature>
<gene>
    <name evidence="5" type="ORF">ASIM_LOCUS10491</name>
</gene>
<sequence>MGRRKLAPFKSSCLLGISDSSCSVVGDKSKLNDVYLLPATTKKELNFDGLSLNSLIESLLSTNFSKKFFAKNLTIVNGIEGIQWIGCKNLTTQIDTAIQVLNLLFYDVVEVAFAADNSTLPYSSSIRNPLTLSVHFYVYNVSNQNITDHVSLDIVEIDVPKSDVSSDYMELPKGMYCNGMQPSQIGASLPNKFEASFDYTDVYGKMVNDVDMLYDGSERIISFRMNVRTDRDAPFIGNISLPKDFALVTVIHDFKYGLQYIIDSETSACKEVKAIESGFGDIYMVNDTTQEIDLKSANQILMNISASEFYYGGKRLSDENAEMALYVSRSNSSSQGTYTVVELLFSTEPWVFDSAEAPFLHSIIQYHKNKSDHEIGRSVIRLHSFVNSSGQVSRWNAFWTHQCLKLVEDSYLHVNIKNCSMSDMEQLGIPRVESSLKETIAHTARVSVLRVANFFYKQIQESVVVFFAIGETSGVAPANTKDRMNESSLAEAINWLNSTLMDRDVAFSVFAKDQKKTELKLARSSLGLIPSQWLPSPDPPSPSFNGYTGGSMFVLGVFMLLLGAAVGVGGMFFVWKRQRISGLAYQVFE</sequence>
<dbReference type="Pfam" id="PF25899">
    <property type="entry name" value="DUF7959"/>
    <property type="match status" value="1"/>
</dbReference>
<reference evidence="5 6" key="2">
    <citation type="submission" date="2018-11" db="EMBL/GenBank/DDBJ databases">
        <authorList>
            <consortium name="Pathogen Informatics"/>
        </authorList>
    </citation>
    <scope>NUCLEOTIDE SEQUENCE [LARGE SCALE GENOMIC DNA]</scope>
</reference>
<dbReference type="PANTHER" id="PTHR36902:SF1">
    <property type="entry name" value="ENRICHED IN SURFACE-LABELED PROTEOME PROTEIN 9"/>
    <property type="match status" value="1"/>
</dbReference>
<dbReference type="Pfam" id="PF25897">
    <property type="entry name" value="LolA_1st_nematode"/>
    <property type="match status" value="1"/>
</dbReference>
<dbReference type="WBParaSite" id="ASIM_0001093301-mRNA-1">
    <property type="protein sequence ID" value="ASIM_0001093301-mRNA-1"/>
    <property type="gene ID" value="ASIM_0001093301"/>
</dbReference>
<dbReference type="EMBL" id="UYRR01031001">
    <property type="protein sequence ID" value="VDK43069.1"/>
    <property type="molecule type" value="Genomic_DNA"/>
</dbReference>
<evidence type="ECO:0000259" key="3">
    <source>
        <dbReference type="Pfam" id="PF25898"/>
    </source>
</evidence>
<reference evidence="7" key="1">
    <citation type="submission" date="2017-02" db="UniProtKB">
        <authorList>
            <consortium name="WormBaseParasite"/>
        </authorList>
    </citation>
    <scope>IDENTIFICATION</scope>
</reference>
<dbReference type="Pfam" id="PF25898">
    <property type="entry name" value="LolA_2nd_metazoa"/>
    <property type="match status" value="1"/>
</dbReference>
<keyword evidence="1" id="KW-0812">Transmembrane</keyword>
<feature type="domain" description="DUF7959" evidence="4">
    <location>
        <begin position="410"/>
        <end position="530"/>
    </location>
</feature>
<evidence type="ECO:0000259" key="2">
    <source>
        <dbReference type="Pfam" id="PF25897"/>
    </source>
</evidence>
<dbReference type="AlphaFoldDB" id="A0A0M3JSH5"/>
<evidence type="ECO:0000259" key="4">
    <source>
        <dbReference type="Pfam" id="PF25899"/>
    </source>
</evidence>
<evidence type="ECO:0000256" key="1">
    <source>
        <dbReference type="SAM" id="Phobius"/>
    </source>
</evidence>
<dbReference type="PANTHER" id="PTHR36902">
    <property type="entry name" value="ENRICHED IN SURFACE-LABELED PROTEOME PROTEIN 9"/>
    <property type="match status" value="1"/>
</dbReference>
<proteinExistence type="predicted"/>
<keyword evidence="1" id="KW-0472">Membrane</keyword>
<dbReference type="OrthoDB" id="5983572at2759"/>
<dbReference type="Proteomes" id="UP000267096">
    <property type="component" value="Unassembled WGS sequence"/>
</dbReference>
<name>A0A0M3JSH5_ANISI</name>
<dbReference type="InterPro" id="IPR058265">
    <property type="entry name" value="DUF7959"/>
</dbReference>
<feature type="domain" description="LolA-like" evidence="3">
    <location>
        <begin position="172"/>
        <end position="404"/>
    </location>
</feature>
<feature type="transmembrane region" description="Helical" evidence="1">
    <location>
        <begin position="552"/>
        <end position="575"/>
    </location>
</feature>
<keyword evidence="6" id="KW-1185">Reference proteome</keyword>
<dbReference type="InterPro" id="IPR058830">
    <property type="entry name" value="LolA-like_dom_1st"/>
</dbReference>
<evidence type="ECO:0000313" key="7">
    <source>
        <dbReference type="WBParaSite" id="ASIM_0001093301-mRNA-1"/>
    </source>
</evidence>
<evidence type="ECO:0000313" key="6">
    <source>
        <dbReference type="Proteomes" id="UP000267096"/>
    </source>
</evidence>